<dbReference type="PANTHER" id="PTHR33164:SF43">
    <property type="entry name" value="HTH-TYPE TRANSCRIPTIONAL REPRESSOR YETL"/>
    <property type="match status" value="1"/>
</dbReference>
<dbReference type="InterPro" id="IPR039422">
    <property type="entry name" value="MarR/SlyA-like"/>
</dbReference>
<dbReference type="PROSITE" id="PS50995">
    <property type="entry name" value="HTH_MARR_2"/>
    <property type="match status" value="1"/>
</dbReference>
<reference evidence="3" key="1">
    <citation type="submission" date="2019-06" db="EMBL/GenBank/DDBJ databases">
        <title>Whole-Genome Sequence of Bradyrhizobium sp. 3 Strain 65S1MB.</title>
        <authorList>
            <person name="Bromfield E.S.P."/>
            <person name="Cloutier S."/>
            <person name="Nguyen H.D.T."/>
        </authorList>
    </citation>
    <scope>NUCLEOTIDE SEQUENCE [LARGE SCALE GENOMIC DNA]</scope>
    <source>
        <strain evidence="3">65S1MB</strain>
    </source>
</reference>
<sequence length="169" mass="19110">MKSQSPWRRIPKDGHSLSTPDFLTAKINVLARMLKRFSTKAYPEAFDIPVTEWRMLAAIVEQQPCAASDLALELGSDKALTGRVLKKLEQRKLISVTADPDDRRAVVIRTTAAGSARYRQILPFAQARQANLLRVLSEDERDQLWNTLDRLIAHVSARLEENDDKEAQS</sequence>
<evidence type="ECO:0000313" key="3">
    <source>
        <dbReference type="Proteomes" id="UP000319298"/>
    </source>
</evidence>
<dbReference type="Gene3D" id="1.10.10.10">
    <property type="entry name" value="Winged helix-like DNA-binding domain superfamily/Winged helix DNA-binding domain"/>
    <property type="match status" value="1"/>
</dbReference>
<proteinExistence type="predicted"/>
<reference evidence="2 3" key="2">
    <citation type="journal article" date="2020" name="Int. J. Syst. Evol. Microbiol.">
        <title>Description and complete genome sequences of Bradyrhizobium symbiodeficiens sp. nov., a non-symbiotic bacterium associated with legumes native to Canada.</title>
        <authorList>
            <person name="Bromfield E.S.P."/>
            <person name="Cloutier S."/>
            <person name="Nguyen H.D.T."/>
        </authorList>
    </citation>
    <scope>NUCLEOTIDE SEQUENCE [LARGE SCALE GENOMIC DNA]</scope>
    <source>
        <strain evidence="2 3">65S1MB</strain>
    </source>
</reference>
<evidence type="ECO:0000313" key="2">
    <source>
        <dbReference type="EMBL" id="QDF38791.2"/>
    </source>
</evidence>
<dbReference type="InterPro" id="IPR036388">
    <property type="entry name" value="WH-like_DNA-bd_sf"/>
</dbReference>
<evidence type="ECO:0000259" key="1">
    <source>
        <dbReference type="PROSITE" id="PS50995"/>
    </source>
</evidence>
<dbReference type="SUPFAM" id="SSF46785">
    <property type="entry name" value="Winged helix' DNA-binding domain"/>
    <property type="match status" value="1"/>
</dbReference>
<dbReference type="SMART" id="SM00347">
    <property type="entry name" value="HTH_MARR"/>
    <property type="match status" value="1"/>
</dbReference>
<dbReference type="EMBL" id="CP041090">
    <property type="protein sequence ID" value="QDF38791.2"/>
    <property type="molecule type" value="Genomic_DNA"/>
</dbReference>
<name>A0ABX5W671_9BRAD</name>
<accession>A0ABX5W671</accession>
<keyword evidence="3" id="KW-1185">Reference proteome</keyword>
<dbReference type="RefSeq" id="WP_162406593.1">
    <property type="nucleotide sequence ID" value="NZ_CP041090.2"/>
</dbReference>
<protein>
    <submittedName>
        <fullName evidence="2">MarR family winged helix-turn-helix transcriptional regulator</fullName>
    </submittedName>
</protein>
<dbReference type="PANTHER" id="PTHR33164">
    <property type="entry name" value="TRANSCRIPTIONAL REGULATOR, MARR FAMILY"/>
    <property type="match status" value="1"/>
</dbReference>
<dbReference type="InterPro" id="IPR036390">
    <property type="entry name" value="WH_DNA-bd_sf"/>
</dbReference>
<organism evidence="2 3">
    <name type="scientific">Bradyrhizobium symbiodeficiens</name>
    <dbReference type="NCBI Taxonomy" id="1404367"/>
    <lineage>
        <taxon>Bacteria</taxon>
        <taxon>Pseudomonadati</taxon>
        <taxon>Pseudomonadota</taxon>
        <taxon>Alphaproteobacteria</taxon>
        <taxon>Hyphomicrobiales</taxon>
        <taxon>Nitrobacteraceae</taxon>
        <taxon>Bradyrhizobium</taxon>
    </lineage>
</organism>
<dbReference type="InterPro" id="IPR000835">
    <property type="entry name" value="HTH_MarR-typ"/>
</dbReference>
<gene>
    <name evidence="2" type="ORF">FJN17_15170</name>
</gene>
<dbReference type="Pfam" id="PF12802">
    <property type="entry name" value="MarR_2"/>
    <property type="match status" value="1"/>
</dbReference>
<dbReference type="Proteomes" id="UP000319298">
    <property type="component" value="Chromosome"/>
</dbReference>
<feature type="domain" description="HTH marR-type" evidence="1">
    <location>
        <begin position="20"/>
        <end position="153"/>
    </location>
</feature>